<dbReference type="Proteomes" id="UP001501570">
    <property type="component" value="Unassembled WGS sequence"/>
</dbReference>
<evidence type="ECO:0000259" key="1">
    <source>
        <dbReference type="Pfam" id="PF13349"/>
    </source>
</evidence>
<accession>A0ABP9SQ54</accession>
<gene>
    <name evidence="2" type="ORF">GCM10023322_78940</name>
</gene>
<dbReference type="RefSeq" id="WP_345638600.1">
    <property type="nucleotide sequence ID" value="NZ_BAABJQ010000044.1"/>
</dbReference>
<name>A0ABP9SQ54_9ACTN</name>
<proteinExistence type="predicted"/>
<comment type="caution">
    <text evidence="2">The sequence shown here is derived from an EMBL/GenBank/DDBJ whole genome shotgun (WGS) entry which is preliminary data.</text>
</comment>
<dbReference type="Gene3D" id="2.160.20.120">
    <property type="match status" value="1"/>
</dbReference>
<sequence>MPTYATPAPITAVIELVAGDVRIIASDRADTVVTVRPHDESKEFDVKTAATTRVDYADGKLLVKSPKPLQVYLTSKSTAVDVTVELPTGSHLRGTTAQGDLICEGRLGDCTFRTYDGDIVVHEAHHVRLTTVNGRITADRITGDARVTGSGEVRLTEIGGAAHVKNLNGPSWIGQAAGDIHVNSAHGDIIVDRPGQRIVARTASGSVRLYELTHGEAVLQTASGEVEIGIRQGSAAWLDVRSSNGQVHNELDTTAGPERTEETVQVRARTLDGDILIRRAA</sequence>
<evidence type="ECO:0000313" key="3">
    <source>
        <dbReference type="Proteomes" id="UP001501570"/>
    </source>
</evidence>
<organism evidence="2 3">
    <name type="scientific">Rugosimonospora acidiphila</name>
    <dbReference type="NCBI Taxonomy" id="556531"/>
    <lineage>
        <taxon>Bacteria</taxon>
        <taxon>Bacillati</taxon>
        <taxon>Actinomycetota</taxon>
        <taxon>Actinomycetes</taxon>
        <taxon>Micromonosporales</taxon>
        <taxon>Micromonosporaceae</taxon>
        <taxon>Rugosimonospora</taxon>
    </lineage>
</organism>
<dbReference type="EMBL" id="BAABJQ010000044">
    <property type="protein sequence ID" value="GAA5200627.1"/>
    <property type="molecule type" value="Genomic_DNA"/>
</dbReference>
<reference evidence="3" key="1">
    <citation type="journal article" date="2019" name="Int. J. Syst. Evol. Microbiol.">
        <title>The Global Catalogue of Microorganisms (GCM) 10K type strain sequencing project: providing services to taxonomists for standard genome sequencing and annotation.</title>
        <authorList>
            <consortium name="The Broad Institute Genomics Platform"/>
            <consortium name="The Broad Institute Genome Sequencing Center for Infectious Disease"/>
            <person name="Wu L."/>
            <person name="Ma J."/>
        </authorList>
    </citation>
    <scope>NUCLEOTIDE SEQUENCE [LARGE SCALE GENOMIC DNA]</scope>
    <source>
        <strain evidence="3">JCM 18304</strain>
    </source>
</reference>
<feature type="domain" description="DUF4097" evidence="1">
    <location>
        <begin position="14"/>
        <end position="277"/>
    </location>
</feature>
<keyword evidence="3" id="KW-1185">Reference proteome</keyword>
<evidence type="ECO:0000313" key="2">
    <source>
        <dbReference type="EMBL" id="GAA5200627.1"/>
    </source>
</evidence>
<protein>
    <submittedName>
        <fullName evidence="2">DUF4097 family beta strand repeat-containing protein</fullName>
    </submittedName>
</protein>
<dbReference type="InterPro" id="IPR025164">
    <property type="entry name" value="Toastrack_DUF4097"/>
</dbReference>
<dbReference type="Pfam" id="PF13349">
    <property type="entry name" value="DUF4097"/>
    <property type="match status" value="1"/>
</dbReference>